<organism evidence="1">
    <name type="scientific">marine sediment metagenome</name>
    <dbReference type="NCBI Taxonomy" id="412755"/>
    <lineage>
        <taxon>unclassified sequences</taxon>
        <taxon>metagenomes</taxon>
        <taxon>ecological metagenomes</taxon>
    </lineage>
</organism>
<feature type="non-terminal residue" evidence="1">
    <location>
        <position position="1"/>
    </location>
</feature>
<sequence length="314" mass="35055">GIDITDEDKGVLIARGVGEGLLERIGGQGFMEKELKKRPGGVPHPESVFTEPGPSKIVEEDIPFGTTHAFGSAGTEEVVSHGPSKTYVATSKAEQQKEAVKTTAKAGLEFQEENMEQIVDVWVEKQTGTFPTLLQQEREKAGMLAGLRAEITGGKTKDLTVYNDAGDQRQITMPQSIAADPMMRQMWLDSNYEGKWHETKVKEEQLSDLQLAAWRKALKGGELTPTEKQLINWEERPNLGRALQIVSRDPVFGKMGNISEDIRKVNAVAEVLDMMSEKGIDIFQHYPDARYDHKTGEFYTIDELGQKRPIRLKE</sequence>
<protein>
    <submittedName>
        <fullName evidence="1">Uncharacterized protein</fullName>
    </submittedName>
</protein>
<accession>X0SBW4</accession>
<dbReference type="EMBL" id="BARS01008419">
    <property type="protein sequence ID" value="GAF78533.1"/>
    <property type="molecule type" value="Genomic_DNA"/>
</dbReference>
<evidence type="ECO:0000313" key="1">
    <source>
        <dbReference type="EMBL" id="GAF78533.1"/>
    </source>
</evidence>
<dbReference type="AlphaFoldDB" id="X0SBW4"/>
<reference evidence="1" key="1">
    <citation type="journal article" date="2014" name="Front. Microbiol.">
        <title>High frequency of phylogenetically diverse reductive dehalogenase-homologous genes in deep subseafloor sedimentary metagenomes.</title>
        <authorList>
            <person name="Kawai M."/>
            <person name="Futagami T."/>
            <person name="Toyoda A."/>
            <person name="Takaki Y."/>
            <person name="Nishi S."/>
            <person name="Hori S."/>
            <person name="Arai W."/>
            <person name="Tsubouchi T."/>
            <person name="Morono Y."/>
            <person name="Uchiyama I."/>
            <person name="Ito T."/>
            <person name="Fujiyama A."/>
            <person name="Inagaki F."/>
            <person name="Takami H."/>
        </authorList>
    </citation>
    <scope>NUCLEOTIDE SEQUENCE</scope>
    <source>
        <strain evidence="1">Expedition CK06-06</strain>
    </source>
</reference>
<proteinExistence type="predicted"/>
<gene>
    <name evidence="1" type="ORF">S01H1_16056</name>
</gene>
<name>X0SBW4_9ZZZZ</name>
<comment type="caution">
    <text evidence="1">The sequence shown here is derived from an EMBL/GenBank/DDBJ whole genome shotgun (WGS) entry which is preliminary data.</text>
</comment>